<gene>
    <name evidence="7" type="ORF">QFW77_11910</name>
</gene>
<evidence type="ECO:0000259" key="6">
    <source>
        <dbReference type="Pfam" id="PF07317"/>
    </source>
</evidence>
<keyword evidence="7" id="KW-0282">Flagellum</keyword>
<evidence type="ECO:0000256" key="1">
    <source>
        <dbReference type="ARBA" id="ARBA00022636"/>
    </source>
</evidence>
<proteinExistence type="predicted"/>
<evidence type="ECO:0000313" key="8">
    <source>
        <dbReference type="Proteomes" id="UP001156940"/>
    </source>
</evidence>
<keyword evidence="3" id="KW-0975">Bacterial flagellum</keyword>
<feature type="region of interest" description="Disordered" evidence="4">
    <location>
        <begin position="1"/>
        <end position="20"/>
    </location>
</feature>
<keyword evidence="7" id="KW-0966">Cell projection</keyword>
<dbReference type="Proteomes" id="UP001156940">
    <property type="component" value="Unassembled WGS sequence"/>
</dbReference>
<evidence type="ECO:0000259" key="5">
    <source>
        <dbReference type="Pfam" id="PF07238"/>
    </source>
</evidence>
<evidence type="ECO:0000256" key="3">
    <source>
        <dbReference type="ARBA" id="ARBA00023143"/>
    </source>
</evidence>
<protein>
    <submittedName>
        <fullName evidence="7">Flagellar brake protein</fullName>
    </submittedName>
</protein>
<sequence>MEDPDSSTAPQPPGIGSGDKCLLRDPRAIRGLLQRLVAGGGSLMATVDGGISGLALPALALDGDTLWLGAPRERRPLQRLLRAGHLSLQASLAGALLRFGTAKMTVGRHAGTAALGVPLPARLLHVQRRLEPRREPSGGPLACVIHARAPSGGETALRVTIRDICGGGLALVTSETELPFACGDLLPGCEIEVAGPEPLLVAMRVRHVRRLRQRGRQVHQFGCEFIGLSEAARERLASV</sequence>
<dbReference type="Gene3D" id="2.30.110.10">
    <property type="entry name" value="Electron Transport, Fmn-binding Protein, Chain A"/>
    <property type="match status" value="1"/>
</dbReference>
<evidence type="ECO:0000313" key="7">
    <source>
        <dbReference type="EMBL" id="MDH5823692.1"/>
    </source>
</evidence>
<evidence type="ECO:0000256" key="2">
    <source>
        <dbReference type="ARBA" id="ARBA00022741"/>
    </source>
</evidence>
<comment type="caution">
    <text evidence="7">The sequence shown here is derived from an EMBL/GenBank/DDBJ whole genome shotgun (WGS) entry which is preliminary data.</text>
</comment>
<accession>A0ABT6JA46</accession>
<dbReference type="EMBL" id="JARXRM010000035">
    <property type="protein sequence ID" value="MDH5823692.1"/>
    <property type="molecule type" value="Genomic_DNA"/>
</dbReference>
<dbReference type="RefSeq" id="WP_280574938.1">
    <property type="nucleotide sequence ID" value="NZ_JARXRM010000035.1"/>
</dbReference>
<keyword evidence="7" id="KW-0969">Cilium</keyword>
<keyword evidence="8" id="KW-1185">Reference proteome</keyword>
<feature type="domain" description="PilZ" evidence="5">
    <location>
        <begin position="127"/>
        <end position="237"/>
    </location>
</feature>
<dbReference type="Pfam" id="PF07317">
    <property type="entry name" value="PilZN"/>
    <property type="match status" value="1"/>
</dbReference>
<dbReference type="Pfam" id="PF07238">
    <property type="entry name" value="PilZ"/>
    <property type="match status" value="1"/>
</dbReference>
<reference evidence="7 8" key="1">
    <citation type="submission" date="2023-04" db="EMBL/GenBank/DDBJ databases">
        <title>Luteimonas endophyticus RD2P54.</title>
        <authorList>
            <person name="Sun J.-Q."/>
        </authorList>
    </citation>
    <scope>NUCLEOTIDE SEQUENCE [LARGE SCALE GENOMIC DNA]</scope>
    <source>
        <strain evidence="7 8">RD2P54</strain>
    </source>
</reference>
<keyword evidence="1" id="KW-0973">c-di-GMP</keyword>
<keyword evidence="2" id="KW-0547">Nucleotide-binding</keyword>
<dbReference type="InterPro" id="IPR009875">
    <property type="entry name" value="PilZ_domain"/>
</dbReference>
<feature type="domain" description="Type III secretion system flagellar brake protein YcgR PilZN" evidence="6">
    <location>
        <begin position="23"/>
        <end position="124"/>
    </location>
</feature>
<name>A0ABT6JA46_9GAMM</name>
<dbReference type="InterPro" id="IPR009926">
    <property type="entry name" value="T3SS_YcgR_PilZN"/>
</dbReference>
<dbReference type="Gene3D" id="2.40.10.220">
    <property type="entry name" value="predicted glycosyltransferase like domains"/>
    <property type="match status" value="1"/>
</dbReference>
<organism evidence="7 8">
    <name type="scientific">Luteimonas endophytica</name>
    <dbReference type="NCBI Taxonomy" id="3042023"/>
    <lineage>
        <taxon>Bacteria</taxon>
        <taxon>Pseudomonadati</taxon>
        <taxon>Pseudomonadota</taxon>
        <taxon>Gammaproteobacteria</taxon>
        <taxon>Lysobacterales</taxon>
        <taxon>Lysobacteraceae</taxon>
        <taxon>Luteimonas</taxon>
    </lineage>
</organism>
<dbReference type="InterPro" id="IPR012349">
    <property type="entry name" value="Split_barrel_FMN-bd"/>
</dbReference>
<evidence type="ECO:0000256" key="4">
    <source>
        <dbReference type="SAM" id="MobiDB-lite"/>
    </source>
</evidence>